<evidence type="ECO:0000313" key="6">
    <source>
        <dbReference type="Proteomes" id="UP000231962"/>
    </source>
</evidence>
<dbReference type="PANTHER" id="PTHR43333:SF1">
    <property type="entry name" value="D-ISOMER SPECIFIC 2-HYDROXYACID DEHYDROGENASE NAD-BINDING DOMAIN-CONTAINING PROTEIN"/>
    <property type="match status" value="1"/>
</dbReference>
<dbReference type="PANTHER" id="PTHR43333">
    <property type="entry name" value="2-HACID_DH_C DOMAIN-CONTAINING PROTEIN"/>
    <property type="match status" value="1"/>
</dbReference>
<dbReference type="Proteomes" id="UP000231990">
    <property type="component" value="Unassembled WGS sequence"/>
</dbReference>
<keyword evidence="2" id="KW-0520">NAD</keyword>
<sequence>MENYNLLMLDRKLSLHLLFPDSEYEPIEERLRSHFELKGIDISISKGTEIGTRSDCLFIAPHEFSWEFQLKCIQKKEWNWIHLSTAGYDFFPLQSVSPRTLVTRSWKAYAQPLSEYILRAALNHAGNITKTGLRGQKIGVVGYGEVGRLTVHLLLQLGAQVRVLRKSGAEIPGIRVVRKVQDLLDVEQLILAIPLNSESVGIIDKNFLISCHEKLHIINVARGELIDQDALVEAVQNRGLNATLDVTVPEPLPHDHPLRNLKGVVVTNHIAWKSGLDIFYPLQDFLEVWDTMRAGNIPPGILKKREAILVEA</sequence>
<dbReference type="GO" id="GO:0016491">
    <property type="term" value="F:oxidoreductase activity"/>
    <property type="evidence" value="ECO:0007669"/>
    <property type="project" value="UniProtKB-KW"/>
</dbReference>
<dbReference type="OrthoDB" id="9805416at2"/>
<proteinExistence type="predicted"/>
<name>A0A2M9ZQL9_9LEPT</name>
<protein>
    <submittedName>
        <fullName evidence="5">4-phosphoerythronate dehydrogenase</fullName>
    </submittedName>
</protein>
<evidence type="ECO:0000313" key="4">
    <source>
        <dbReference type="EMBL" id="PJZ70489.1"/>
    </source>
</evidence>
<dbReference type="InterPro" id="IPR036291">
    <property type="entry name" value="NAD(P)-bd_dom_sf"/>
</dbReference>
<evidence type="ECO:0000256" key="1">
    <source>
        <dbReference type="ARBA" id="ARBA00023002"/>
    </source>
</evidence>
<dbReference type="Proteomes" id="UP000231962">
    <property type="component" value="Unassembled WGS sequence"/>
</dbReference>
<gene>
    <name evidence="4" type="ORF">CH360_05725</name>
    <name evidence="5" type="ORF">CH373_05305</name>
</gene>
<dbReference type="EMBL" id="NPDY01000003">
    <property type="protein sequence ID" value="PJZ70489.1"/>
    <property type="molecule type" value="Genomic_DNA"/>
</dbReference>
<dbReference type="InterPro" id="IPR006140">
    <property type="entry name" value="D-isomer_DH_NAD-bd"/>
</dbReference>
<evidence type="ECO:0000259" key="3">
    <source>
        <dbReference type="Pfam" id="PF02826"/>
    </source>
</evidence>
<comment type="caution">
    <text evidence="5">The sequence shown here is derived from an EMBL/GenBank/DDBJ whole genome shotgun (WGS) entry which is preliminary data.</text>
</comment>
<dbReference type="Pfam" id="PF02826">
    <property type="entry name" value="2-Hacid_dh_C"/>
    <property type="match status" value="1"/>
</dbReference>
<keyword evidence="1" id="KW-0560">Oxidoreductase</keyword>
<dbReference type="Gene3D" id="3.40.50.720">
    <property type="entry name" value="NAD(P)-binding Rossmann-like Domain"/>
    <property type="match status" value="2"/>
</dbReference>
<evidence type="ECO:0000313" key="7">
    <source>
        <dbReference type="Proteomes" id="UP000231990"/>
    </source>
</evidence>
<feature type="domain" description="D-isomer specific 2-hydroxyacid dehydrogenase NAD-binding" evidence="3">
    <location>
        <begin position="127"/>
        <end position="271"/>
    </location>
</feature>
<reference evidence="6 7" key="1">
    <citation type="submission" date="2017-07" db="EMBL/GenBank/DDBJ databases">
        <title>Leptospira spp. isolated from tropical soils.</title>
        <authorList>
            <person name="Thibeaux R."/>
            <person name="Iraola G."/>
            <person name="Ferres I."/>
            <person name="Bierque E."/>
            <person name="Girault D."/>
            <person name="Soupe-Gilbert M.-E."/>
            <person name="Picardeau M."/>
            <person name="Goarant C."/>
        </authorList>
    </citation>
    <scope>NUCLEOTIDE SEQUENCE [LARGE SCALE GENOMIC DNA]</scope>
    <source>
        <strain evidence="5 7">FH1-B-B1</strain>
        <strain evidence="4 6">FH1-B-C1</strain>
    </source>
</reference>
<dbReference type="EMBL" id="NPDZ01000002">
    <property type="protein sequence ID" value="PJZ74325.1"/>
    <property type="molecule type" value="Genomic_DNA"/>
</dbReference>
<organism evidence="5 7">
    <name type="scientific">Leptospira perolatii</name>
    <dbReference type="NCBI Taxonomy" id="2023191"/>
    <lineage>
        <taxon>Bacteria</taxon>
        <taxon>Pseudomonadati</taxon>
        <taxon>Spirochaetota</taxon>
        <taxon>Spirochaetia</taxon>
        <taxon>Leptospirales</taxon>
        <taxon>Leptospiraceae</taxon>
        <taxon>Leptospira</taxon>
    </lineage>
</organism>
<keyword evidence="6" id="KW-1185">Reference proteome</keyword>
<evidence type="ECO:0000313" key="5">
    <source>
        <dbReference type="EMBL" id="PJZ74325.1"/>
    </source>
</evidence>
<evidence type="ECO:0000256" key="2">
    <source>
        <dbReference type="ARBA" id="ARBA00023027"/>
    </source>
</evidence>
<dbReference type="GO" id="GO:0051287">
    <property type="term" value="F:NAD binding"/>
    <property type="evidence" value="ECO:0007669"/>
    <property type="project" value="InterPro"/>
</dbReference>
<dbReference type="SUPFAM" id="SSF51735">
    <property type="entry name" value="NAD(P)-binding Rossmann-fold domains"/>
    <property type="match status" value="1"/>
</dbReference>
<accession>A0A2M9ZQL9</accession>
<dbReference type="AlphaFoldDB" id="A0A2M9ZQL9"/>